<accession>A0A699H7F0</accession>
<proteinExistence type="predicted"/>
<comment type="caution">
    <text evidence="2">The sequence shown here is derived from an EMBL/GenBank/DDBJ whole genome shotgun (WGS) entry which is preliminary data.</text>
</comment>
<evidence type="ECO:0000256" key="1">
    <source>
        <dbReference type="SAM" id="MobiDB-lite"/>
    </source>
</evidence>
<feature type="region of interest" description="Disordered" evidence="1">
    <location>
        <begin position="331"/>
        <end position="354"/>
    </location>
</feature>
<feature type="region of interest" description="Disordered" evidence="1">
    <location>
        <begin position="603"/>
        <end position="623"/>
    </location>
</feature>
<evidence type="ECO:0008006" key="3">
    <source>
        <dbReference type="Google" id="ProtNLM"/>
    </source>
</evidence>
<dbReference type="AlphaFoldDB" id="A0A699H7F0"/>
<gene>
    <name evidence="2" type="ORF">Tci_326738</name>
</gene>
<protein>
    <recommendedName>
        <fullName evidence="3">Retrovirus-related Pol polyprotein from transposon TNT 1-94</fullName>
    </recommendedName>
</protein>
<feature type="compositionally biased region" description="Polar residues" evidence="1">
    <location>
        <begin position="395"/>
        <end position="411"/>
    </location>
</feature>
<feature type="non-terminal residue" evidence="2">
    <location>
        <position position="677"/>
    </location>
</feature>
<feature type="region of interest" description="Disordered" evidence="1">
    <location>
        <begin position="367"/>
        <end position="412"/>
    </location>
</feature>
<organism evidence="2">
    <name type="scientific">Tanacetum cinerariifolium</name>
    <name type="common">Dalmatian daisy</name>
    <name type="synonym">Chrysanthemum cinerariifolium</name>
    <dbReference type="NCBI Taxonomy" id="118510"/>
    <lineage>
        <taxon>Eukaryota</taxon>
        <taxon>Viridiplantae</taxon>
        <taxon>Streptophyta</taxon>
        <taxon>Embryophyta</taxon>
        <taxon>Tracheophyta</taxon>
        <taxon>Spermatophyta</taxon>
        <taxon>Magnoliopsida</taxon>
        <taxon>eudicotyledons</taxon>
        <taxon>Gunneridae</taxon>
        <taxon>Pentapetalae</taxon>
        <taxon>asterids</taxon>
        <taxon>campanulids</taxon>
        <taxon>Asterales</taxon>
        <taxon>Asteraceae</taxon>
        <taxon>Asteroideae</taxon>
        <taxon>Anthemideae</taxon>
        <taxon>Anthemidinae</taxon>
        <taxon>Tanacetum</taxon>
    </lineage>
</organism>
<reference evidence="2" key="1">
    <citation type="journal article" date="2019" name="Sci. Rep.">
        <title>Draft genome of Tanacetum cinerariifolium, the natural source of mosquito coil.</title>
        <authorList>
            <person name="Yamashiro T."/>
            <person name="Shiraishi A."/>
            <person name="Satake H."/>
            <person name="Nakayama K."/>
        </authorList>
    </citation>
    <scope>NUCLEOTIDE SEQUENCE</scope>
</reference>
<sequence length="677" mass="76475">MTKGNVLMALVDDENVVVSKEITRNGKWVKISMRKVHTLLDMKDNDERKSFLDYLCIDLNYLEEQRNNLVIKHRDLVQELNTCKEQLLVLKQSKLDFLTMQHVNTEILKENKNLRIELKELTTITKTWLNNSNKVKQCICVERPWLSESEGLTFPNHDTGRILLAESQVKIIDPLVAITYSSATEYDSADESLVCSTPLPLLEKLADFINGSSVKTPMVPPNNLGHDLNGKAVNETQNRANEVNIDYAKLIWEDIITKINKKTREKFIPNLGFLSLLLEHNIEGYGFKNVTLNPTQVFNVHNWTLKKNQPEGPPFTDHMLSICKAKKHGLIKAPKTSSKDEKNVPKGTKPGAKFGRMRKQIPFTYHHSQSKIEVTKGGSSSKEPTGAKTDHLMRETQSSSAMDSNRSQPSASIPMIGCDASADSTAKADPRIYALNDSISKQQDMDKGTKNYSINHIFACTYSHVLVEQTKYTREGLETVLTQHTTGKGASDIAIKIEEKFNTSLNLPSSKDTPKKIKLEDLSKLVQDLGVNFMDLDLPNDDKPIIIQDESDEEELPTEFLSVPTQVESIHAKIKTLSSKSANRVIEALNKFAQEHIKKEKGKKSMFSKDAEEEGSKSDSDDTIHLTSSMVESFKKKKLKKFDFVTGAKHEVEVRRQELVDLLDLDVVSKYYKAKLR</sequence>
<dbReference type="EMBL" id="BKCJ010114866">
    <property type="protein sequence ID" value="GEX54763.1"/>
    <property type="molecule type" value="Genomic_DNA"/>
</dbReference>
<feature type="compositionally biased region" description="Basic and acidic residues" evidence="1">
    <location>
        <begin position="607"/>
        <end position="623"/>
    </location>
</feature>
<evidence type="ECO:0000313" key="2">
    <source>
        <dbReference type="EMBL" id="GEX54763.1"/>
    </source>
</evidence>
<name>A0A699H7F0_TANCI</name>